<sequence length="516" mass="59406">MKNSILCFIIVIITGCASLKNKPSYQTEITYKYSINLNNLKNNQLSVQLNVNGFKDDTVQFCFPKIIPGIYSAADYGKSVEKISFKDKQGNLLLNKRIDVNRWEIYGSKKLTGVSYTVNGNWEEFNHSKWTGEYYMTESSFKDSCFVINHNTIFGYFKKFEKSPFEIQVSKPGYLYAATSLKSSMTPLKDVFYARSYNQLIDNPVLYAIPDTTNITLPGINVQVACYSNSGKPMSKEIANYIRPLLINQSKYLGGKLPVSRYTFIIYHNERKDSKKVMTQGLEHANSTLILLNAPLDMAALKESVYGTASHEFFHIIMPLGIHSYEIADYDFNDPKFSRHLWLYEGMTEYFTIHMPIKNKLISLDDFIEVIENKYKAMQKYNNDISLVDFSLNSMKLDDQYLNIYQKGPLLNLCLDIRLRELSDGKFGAQDLVFALLKKYGPDKAFKDDQLFDEIVKICGYPEIGGFFERYVKGHEALPLEETLKKVGLNMKDGKITKNENLTDEQKKLRYAWINQ</sequence>
<dbReference type="InterPro" id="IPR027268">
    <property type="entry name" value="Peptidase_M4/M1_CTD_sf"/>
</dbReference>
<dbReference type="Pfam" id="PF05299">
    <property type="entry name" value="Peptidase_M61"/>
    <property type="match status" value="1"/>
</dbReference>
<dbReference type="Gene3D" id="1.10.390.10">
    <property type="entry name" value="Neutral Protease Domain 2"/>
    <property type="match status" value="1"/>
</dbReference>
<dbReference type="RefSeq" id="WP_076369935.1">
    <property type="nucleotide sequence ID" value="NZ_FTMG01000001.1"/>
</dbReference>
<reference evidence="3 4" key="1">
    <citation type="submission" date="2020-08" db="EMBL/GenBank/DDBJ databases">
        <title>Genomic Encyclopedia of Type Strains, Phase IV (KMG-V): Genome sequencing to study the core and pangenomes of soil and plant-associated prokaryotes.</title>
        <authorList>
            <person name="Whitman W."/>
        </authorList>
    </citation>
    <scope>NUCLEOTIDE SEQUENCE [LARGE SCALE GENOMIC DNA]</scope>
    <source>
        <strain evidence="3 4">ANJLi2</strain>
    </source>
</reference>
<proteinExistence type="predicted"/>
<dbReference type="EMBL" id="JACHCB010000001">
    <property type="protein sequence ID" value="MBB6107640.1"/>
    <property type="molecule type" value="Genomic_DNA"/>
</dbReference>
<dbReference type="InterPro" id="IPR007963">
    <property type="entry name" value="Peptidase_M61_catalytic"/>
</dbReference>
<keyword evidence="4" id="KW-1185">Reference proteome</keyword>
<keyword evidence="3" id="KW-0645">Protease</keyword>
<keyword evidence="3" id="KW-0378">Hydrolase</keyword>
<protein>
    <submittedName>
        <fullName evidence="3">Metalloprotease with PDZ domain</fullName>
    </submittedName>
</protein>
<gene>
    <name evidence="3" type="ORF">HDF23_000370</name>
</gene>
<organism evidence="3 4">
    <name type="scientific">Mucilaginibacter lappiensis</name>
    <dbReference type="NCBI Taxonomy" id="354630"/>
    <lineage>
        <taxon>Bacteria</taxon>
        <taxon>Pseudomonadati</taxon>
        <taxon>Bacteroidota</taxon>
        <taxon>Sphingobacteriia</taxon>
        <taxon>Sphingobacteriales</taxon>
        <taxon>Sphingobacteriaceae</taxon>
        <taxon>Mucilaginibacter</taxon>
    </lineage>
</organism>
<accession>A0ABR6PF45</accession>
<feature type="domain" description="Peptidase M61 catalytic" evidence="1">
    <location>
        <begin position="307"/>
        <end position="408"/>
    </location>
</feature>
<name>A0ABR6PF45_9SPHI</name>
<evidence type="ECO:0000259" key="2">
    <source>
        <dbReference type="Pfam" id="PF17899"/>
    </source>
</evidence>
<dbReference type="Proteomes" id="UP000541583">
    <property type="component" value="Unassembled WGS sequence"/>
</dbReference>
<comment type="caution">
    <text evidence="3">The sequence shown here is derived from an EMBL/GenBank/DDBJ whole genome shotgun (WGS) entry which is preliminary data.</text>
</comment>
<feature type="domain" description="Peptidase M61 N-terminal" evidence="2">
    <location>
        <begin position="32"/>
        <end position="208"/>
    </location>
</feature>
<dbReference type="InterPro" id="IPR040756">
    <property type="entry name" value="Peptidase_M61_N"/>
</dbReference>
<dbReference type="Gene3D" id="2.60.40.3650">
    <property type="match status" value="1"/>
</dbReference>
<evidence type="ECO:0000259" key="1">
    <source>
        <dbReference type="Pfam" id="PF05299"/>
    </source>
</evidence>
<dbReference type="GO" id="GO:0008237">
    <property type="term" value="F:metallopeptidase activity"/>
    <property type="evidence" value="ECO:0007669"/>
    <property type="project" value="UniProtKB-KW"/>
</dbReference>
<dbReference type="PROSITE" id="PS51257">
    <property type="entry name" value="PROKAR_LIPOPROTEIN"/>
    <property type="match status" value="1"/>
</dbReference>
<evidence type="ECO:0000313" key="3">
    <source>
        <dbReference type="EMBL" id="MBB6107640.1"/>
    </source>
</evidence>
<evidence type="ECO:0000313" key="4">
    <source>
        <dbReference type="Proteomes" id="UP000541583"/>
    </source>
</evidence>
<dbReference type="Pfam" id="PF17899">
    <property type="entry name" value="Peptidase_M61_N"/>
    <property type="match status" value="1"/>
</dbReference>
<keyword evidence="3" id="KW-0482">Metalloprotease</keyword>